<organism evidence="11 12">
    <name type="scientific">Skermanella aerolata</name>
    <dbReference type="NCBI Taxonomy" id="393310"/>
    <lineage>
        <taxon>Bacteria</taxon>
        <taxon>Pseudomonadati</taxon>
        <taxon>Pseudomonadota</taxon>
        <taxon>Alphaproteobacteria</taxon>
        <taxon>Rhodospirillales</taxon>
        <taxon>Azospirillaceae</taxon>
        <taxon>Skermanella</taxon>
    </lineage>
</organism>
<comment type="similarity">
    <text evidence="2">Belongs to the ferredoxin--NADP reductase type 1 family.</text>
</comment>
<dbReference type="InterPro" id="IPR033892">
    <property type="entry name" value="FNR_bac"/>
</dbReference>
<accession>A0A512E0I3</accession>
<evidence type="ECO:0000259" key="10">
    <source>
        <dbReference type="PROSITE" id="PS51384"/>
    </source>
</evidence>
<dbReference type="GO" id="GO:0034599">
    <property type="term" value="P:cellular response to oxidative stress"/>
    <property type="evidence" value="ECO:0007669"/>
    <property type="project" value="TreeGrafter"/>
</dbReference>
<dbReference type="GO" id="GO:0000166">
    <property type="term" value="F:nucleotide binding"/>
    <property type="evidence" value="ECO:0007669"/>
    <property type="project" value="UniProtKB-KW"/>
</dbReference>
<dbReference type="Pfam" id="PF00970">
    <property type="entry name" value="FAD_binding_6"/>
    <property type="match status" value="1"/>
</dbReference>
<keyword evidence="4" id="KW-0285">Flavoprotein</keyword>
<dbReference type="SUPFAM" id="SSF52343">
    <property type="entry name" value="Ferredoxin reductase-like, C-terminal NADP-linked domain"/>
    <property type="match status" value="1"/>
</dbReference>
<evidence type="ECO:0000256" key="4">
    <source>
        <dbReference type="ARBA" id="ARBA00022630"/>
    </source>
</evidence>
<dbReference type="CDD" id="cd06195">
    <property type="entry name" value="FNR1"/>
    <property type="match status" value="1"/>
</dbReference>
<dbReference type="Gene3D" id="2.40.30.10">
    <property type="entry name" value="Translation factors"/>
    <property type="match status" value="1"/>
</dbReference>
<evidence type="ECO:0000256" key="7">
    <source>
        <dbReference type="ARBA" id="ARBA00022857"/>
    </source>
</evidence>
<dbReference type="SUPFAM" id="SSF63380">
    <property type="entry name" value="Riboflavin synthase domain-like"/>
    <property type="match status" value="1"/>
</dbReference>
<dbReference type="Pfam" id="PF00175">
    <property type="entry name" value="NAD_binding_1"/>
    <property type="match status" value="1"/>
</dbReference>
<keyword evidence="7" id="KW-0521">NADP</keyword>
<evidence type="ECO:0000256" key="1">
    <source>
        <dbReference type="ARBA" id="ARBA00001974"/>
    </source>
</evidence>
<dbReference type="OrthoDB" id="9784483at2"/>
<dbReference type="InterPro" id="IPR017938">
    <property type="entry name" value="Riboflavin_synthase-like_b-brl"/>
</dbReference>
<evidence type="ECO:0000313" key="11">
    <source>
        <dbReference type="EMBL" id="GEO42246.1"/>
    </source>
</evidence>
<proteinExistence type="inferred from homology"/>
<evidence type="ECO:0000313" key="12">
    <source>
        <dbReference type="Proteomes" id="UP000321523"/>
    </source>
</evidence>
<dbReference type="GO" id="GO:0042167">
    <property type="term" value="P:heme catabolic process"/>
    <property type="evidence" value="ECO:0007669"/>
    <property type="project" value="TreeGrafter"/>
</dbReference>
<keyword evidence="6" id="KW-0274">FAD</keyword>
<evidence type="ECO:0000256" key="3">
    <source>
        <dbReference type="ARBA" id="ARBA00013223"/>
    </source>
</evidence>
<dbReference type="InterPro" id="IPR001433">
    <property type="entry name" value="OxRdtase_FAD/NAD-bd"/>
</dbReference>
<keyword evidence="12" id="KW-1185">Reference proteome</keyword>
<evidence type="ECO:0000256" key="9">
    <source>
        <dbReference type="ARBA" id="ARBA00047776"/>
    </source>
</evidence>
<dbReference type="RefSeq" id="WP_044437150.1">
    <property type="nucleotide sequence ID" value="NZ_BJYZ01000038.1"/>
</dbReference>
<dbReference type="PROSITE" id="PS51384">
    <property type="entry name" value="FAD_FR"/>
    <property type="match status" value="1"/>
</dbReference>
<dbReference type="EC" id="1.18.1.2" evidence="3"/>
<name>A0A512E0I3_9PROT</name>
<dbReference type="InterPro" id="IPR039261">
    <property type="entry name" value="FNR_nucleotide-bd"/>
</dbReference>
<dbReference type="PANTHER" id="PTHR47878">
    <property type="entry name" value="OXIDOREDUCTASE FAD/NAD(P)-BINDING DOMAIN PROTEIN"/>
    <property type="match status" value="1"/>
</dbReference>
<comment type="catalytic activity">
    <reaction evidence="9">
        <text>2 reduced [2Fe-2S]-[ferredoxin] + NADP(+) + H(+) = 2 oxidized [2Fe-2S]-[ferredoxin] + NADPH</text>
        <dbReference type="Rhea" id="RHEA:20125"/>
        <dbReference type="Rhea" id="RHEA-COMP:10000"/>
        <dbReference type="Rhea" id="RHEA-COMP:10001"/>
        <dbReference type="ChEBI" id="CHEBI:15378"/>
        <dbReference type="ChEBI" id="CHEBI:33737"/>
        <dbReference type="ChEBI" id="CHEBI:33738"/>
        <dbReference type="ChEBI" id="CHEBI:57783"/>
        <dbReference type="ChEBI" id="CHEBI:58349"/>
        <dbReference type="EC" id="1.18.1.2"/>
    </reaction>
</comment>
<dbReference type="PANTHER" id="PTHR47878:SF1">
    <property type="entry name" value="FLAVODOXIN_FERREDOXIN--NADP REDUCTASE"/>
    <property type="match status" value="1"/>
</dbReference>
<reference evidence="11 12" key="1">
    <citation type="submission" date="2019-07" db="EMBL/GenBank/DDBJ databases">
        <title>Whole genome shotgun sequence of Skermanella aerolata NBRC 106429.</title>
        <authorList>
            <person name="Hosoyama A."/>
            <person name="Uohara A."/>
            <person name="Ohji S."/>
            <person name="Ichikawa N."/>
        </authorList>
    </citation>
    <scope>NUCLEOTIDE SEQUENCE [LARGE SCALE GENOMIC DNA]</scope>
    <source>
        <strain evidence="11 12">NBRC 106429</strain>
    </source>
</reference>
<comment type="caution">
    <text evidence="11">The sequence shown here is derived from an EMBL/GenBank/DDBJ whole genome shotgun (WGS) entry which is preliminary data.</text>
</comment>
<feature type="domain" description="FAD-binding FR-type" evidence="10">
    <location>
        <begin position="2"/>
        <end position="102"/>
    </location>
</feature>
<keyword evidence="5" id="KW-0547">Nucleotide-binding</keyword>
<dbReference type="EMBL" id="BJYZ01000038">
    <property type="protein sequence ID" value="GEO42246.1"/>
    <property type="molecule type" value="Genomic_DNA"/>
</dbReference>
<evidence type="ECO:0000256" key="5">
    <source>
        <dbReference type="ARBA" id="ARBA00022741"/>
    </source>
</evidence>
<dbReference type="InterPro" id="IPR051930">
    <property type="entry name" value="FNR_type-1"/>
</dbReference>
<dbReference type="Gene3D" id="3.40.50.80">
    <property type="entry name" value="Nucleotide-binding domain of ferredoxin-NADP reductase (FNR) module"/>
    <property type="match status" value="1"/>
</dbReference>
<comment type="cofactor">
    <cofactor evidence="1">
        <name>FAD</name>
        <dbReference type="ChEBI" id="CHEBI:57692"/>
    </cofactor>
</comment>
<gene>
    <name evidence="11" type="ORF">SAE02_63940</name>
</gene>
<protein>
    <recommendedName>
        <fullName evidence="3">ferredoxin--NADP(+) reductase</fullName>
        <ecNumber evidence="3">1.18.1.2</ecNumber>
    </recommendedName>
</protein>
<dbReference type="InterPro" id="IPR017927">
    <property type="entry name" value="FAD-bd_FR_type"/>
</dbReference>
<dbReference type="AlphaFoldDB" id="A0A512E0I3"/>
<sequence>MSNILRETVLEVHHWTENLFTLKTTRDPGFRFDSGEFAMMGLEVDGRPLLRAYSVVSAPYDEQLEFLSIKVPNGPLTSRLQHVKPGDTILVNRKATGTLLLHNLEPGKNLWLLSTGTGLAPFLSIIKDPTVYERFDRVILTHTVRNKNELVCGEKALEDLKANEYIGELAAEKLLYYPTVTREPFPNEGRITDLIRSGKVFTDLGLEPLNTADDRVMICGNPHMTAELTKYMEDQGFEMGANNKPGTFVIEKAFAQR</sequence>
<evidence type="ECO:0000256" key="6">
    <source>
        <dbReference type="ARBA" id="ARBA00022827"/>
    </source>
</evidence>
<dbReference type="InterPro" id="IPR008333">
    <property type="entry name" value="Cbr1-like_FAD-bd_dom"/>
</dbReference>
<dbReference type="GO" id="GO:0004324">
    <property type="term" value="F:ferredoxin-NADP+ reductase activity"/>
    <property type="evidence" value="ECO:0007669"/>
    <property type="project" value="UniProtKB-EC"/>
</dbReference>
<evidence type="ECO:0000256" key="8">
    <source>
        <dbReference type="ARBA" id="ARBA00023002"/>
    </source>
</evidence>
<evidence type="ECO:0000256" key="2">
    <source>
        <dbReference type="ARBA" id="ARBA00008312"/>
    </source>
</evidence>
<keyword evidence="8" id="KW-0560">Oxidoreductase</keyword>
<dbReference type="Proteomes" id="UP000321523">
    <property type="component" value="Unassembled WGS sequence"/>
</dbReference>